<dbReference type="InterPro" id="IPR003473">
    <property type="entry name" value="NadA"/>
</dbReference>
<evidence type="ECO:0000256" key="6">
    <source>
        <dbReference type="ARBA" id="ARBA00022679"/>
    </source>
</evidence>
<dbReference type="RefSeq" id="WP_219781192.1">
    <property type="nucleotide sequence ID" value="NZ_JAHXPT010000018.1"/>
</dbReference>
<dbReference type="PANTHER" id="PTHR30573">
    <property type="entry name" value="QUINOLINATE SYNTHETASE A"/>
    <property type="match status" value="1"/>
</dbReference>
<keyword evidence="4" id="KW-0004">4Fe-4S</keyword>
<dbReference type="NCBIfam" id="TIGR00550">
    <property type="entry name" value="nadA"/>
    <property type="match status" value="1"/>
</dbReference>
<evidence type="ECO:0000256" key="8">
    <source>
        <dbReference type="ARBA" id="ARBA00023004"/>
    </source>
</evidence>
<evidence type="ECO:0000256" key="2">
    <source>
        <dbReference type="ARBA" id="ARBA00005065"/>
    </source>
</evidence>
<evidence type="ECO:0000256" key="5">
    <source>
        <dbReference type="ARBA" id="ARBA00022642"/>
    </source>
</evidence>
<dbReference type="PANTHER" id="PTHR30573:SF0">
    <property type="entry name" value="QUINOLINATE SYNTHASE, CHLOROPLASTIC"/>
    <property type="match status" value="1"/>
</dbReference>
<evidence type="ECO:0000256" key="7">
    <source>
        <dbReference type="ARBA" id="ARBA00022723"/>
    </source>
</evidence>
<comment type="pathway">
    <text evidence="2">Cofactor biosynthesis; NAD(+) biosynthesis; quinolinate from iminoaspartate: step 1/1.</text>
</comment>
<organism evidence="11 12">
    <name type="scientific">Clostridium weizhouense</name>
    <dbReference type="NCBI Taxonomy" id="2859781"/>
    <lineage>
        <taxon>Bacteria</taxon>
        <taxon>Bacillati</taxon>
        <taxon>Bacillota</taxon>
        <taxon>Clostridia</taxon>
        <taxon>Eubacteriales</taxon>
        <taxon>Clostridiaceae</taxon>
        <taxon>Clostridium</taxon>
    </lineage>
</organism>
<dbReference type="Pfam" id="PF02445">
    <property type="entry name" value="NadA"/>
    <property type="match status" value="1"/>
</dbReference>
<evidence type="ECO:0000256" key="3">
    <source>
        <dbReference type="ARBA" id="ARBA00012669"/>
    </source>
</evidence>
<proteinExistence type="predicted"/>
<dbReference type="NCBIfam" id="NF006878">
    <property type="entry name" value="PRK09375.1-2"/>
    <property type="match status" value="1"/>
</dbReference>
<dbReference type="Gene3D" id="3.40.50.10800">
    <property type="entry name" value="NadA-like"/>
    <property type="match status" value="3"/>
</dbReference>
<evidence type="ECO:0000256" key="4">
    <source>
        <dbReference type="ARBA" id="ARBA00022485"/>
    </source>
</evidence>
<comment type="cofactor">
    <cofactor evidence="1">
        <name>[4Fe-4S] cluster</name>
        <dbReference type="ChEBI" id="CHEBI:49883"/>
    </cofactor>
</comment>
<sequence>MGKTLKDKILKLKKEKNAIILAHYYQPSEIQEIADFIGDSYYLSEIAKKSKEEVIVFCGVNFMAESAKILSPNKHILIPNKKAGCSMADMVSSNILIDLKKKYPEAYVVCYINSTYNVKAYCDVVVTSSSALKILNKVSNKQIIFLPDKNLGEYISEFFPDKEFILWDGFCKCHNKINKNDILKLKKQHINAEILVHPECKKEVRMLGNYIGSTNGIIEYATKSKCNKFIIVTEEGILHELNKRSPNKKFIFPESRIYCEDMKKTTLENLYDTLLNMKNEIVLNEDIRKKALKSLENMHRLGD</sequence>
<dbReference type="GO" id="GO:0016740">
    <property type="term" value="F:transferase activity"/>
    <property type="evidence" value="ECO:0007669"/>
    <property type="project" value="UniProtKB-KW"/>
</dbReference>
<keyword evidence="9" id="KW-0411">Iron-sulfur</keyword>
<dbReference type="EC" id="2.5.1.72" evidence="3 10"/>
<accession>A0ABS7ASS4</accession>
<keyword evidence="7" id="KW-0479">Metal-binding</keyword>
<keyword evidence="8" id="KW-0408">Iron</keyword>
<reference evidence="11 12" key="1">
    <citation type="submission" date="2021-07" db="EMBL/GenBank/DDBJ databases">
        <title>Clostridium weizhouense sp. nov., an anaerobic bacterium isolated from activated sludge of Petroleum wastewater.</title>
        <authorList>
            <person name="Li Q."/>
        </authorList>
    </citation>
    <scope>NUCLEOTIDE SEQUENCE [LARGE SCALE GENOMIC DNA]</scope>
    <source>
        <strain evidence="11 12">YB-6</strain>
    </source>
</reference>
<comment type="caution">
    <text evidence="11">The sequence shown here is derived from an EMBL/GenBank/DDBJ whole genome shotgun (WGS) entry which is preliminary data.</text>
</comment>
<evidence type="ECO:0000313" key="11">
    <source>
        <dbReference type="EMBL" id="MBW6411725.1"/>
    </source>
</evidence>
<evidence type="ECO:0000313" key="12">
    <source>
        <dbReference type="Proteomes" id="UP001519921"/>
    </source>
</evidence>
<evidence type="ECO:0000256" key="9">
    <source>
        <dbReference type="ARBA" id="ARBA00023014"/>
    </source>
</evidence>
<dbReference type="SUPFAM" id="SSF142754">
    <property type="entry name" value="NadA-like"/>
    <property type="match status" value="1"/>
</dbReference>
<dbReference type="Proteomes" id="UP001519921">
    <property type="component" value="Unassembled WGS sequence"/>
</dbReference>
<name>A0ABS7ASS4_9CLOT</name>
<dbReference type="InterPro" id="IPR036094">
    <property type="entry name" value="NadA_sf"/>
</dbReference>
<keyword evidence="5" id="KW-0662">Pyridine nucleotide biosynthesis</keyword>
<keyword evidence="6 11" id="KW-0808">Transferase</keyword>
<gene>
    <name evidence="11" type="primary">nadA</name>
    <name evidence="11" type="ORF">KYD98_16715</name>
</gene>
<keyword evidence="12" id="KW-1185">Reference proteome</keyword>
<evidence type="ECO:0000256" key="1">
    <source>
        <dbReference type="ARBA" id="ARBA00001966"/>
    </source>
</evidence>
<protein>
    <recommendedName>
        <fullName evidence="3 10">Quinolinate synthase</fullName>
        <ecNumber evidence="3 10">2.5.1.72</ecNumber>
    </recommendedName>
</protein>
<dbReference type="EMBL" id="JAHXPT010000018">
    <property type="protein sequence ID" value="MBW6411725.1"/>
    <property type="molecule type" value="Genomic_DNA"/>
</dbReference>
<evidence type="ECO:0000256" key="10">
    <source>
        <dbReference type="NCBIfam" id="TIGR00550"/>
    </source>
</evidence>